<feature type="compositionally biased region" description="Basic residues" evidence="1">
    <location>
        <begin position="448"/>
        <end position="466"/>
    </location>
</feature>
<feature type="region of interest" description="Disordered" evidence="1">
    <location>
        <begin position="955"/>
        <end position="974"/>
    </location>
</feature>
<feature type="compositionally biased region" description="Polar residues" evidence="1">
    <location>
        <begin position="199"/>
        <end position="209"/>
    </location>
</feature>
<feature type="compositionally biased region" description="Basic and acidic residues" evidence="1">
    <location>
        <begin position="655"/>
        <end position="673"/>
    </location>
</feature>
<feature type="compositionally biased region" description="Polar residues" evidence="1">
    <location>
        <begin position="958"/>
        <end position="968"/>
    </location>
</feature>
<proteinExistence type="predicted"/>
<evidence type="ECO:0000313" key="2">
    <source>
        <dbReference type="EMBL" id="CAD7455265.1"/>
    </source>
</evidence>
<gene>
    <name evidence="2" type="ORF">TTEB3V08_LOCUS3345</name>
</gene>
<dbReference type="EMBL" id="OE000862">
    <property type="protein sequence ID" value="CAD7455265.1"/>
    <property type="molecule type" value="Genomic_DNA"/>
</dbReference>
<feature type="region of interest" description="Disordered" evidence="1">
    <location>
        <begin position="688"/>
        <end position="710"/>
    </location>
</feature>
<sequence length="974" mass="109176">MVRNMFVQNGCRDLAERIKHVTVKLKKNNVLLAKTLNIIKQDKAIMERENLWYRKEISSYQIALNNQRMALEVIEKKVNECLPLLSSFVSCMTTIHNEIKKKKVLTNRDIVQPSAHSTHHTTNLPNYSTTIVLPDGQPGNSKDTNLVKPMVSGYTIHKPKVRLQRVNLSLPLMSQFTQESRDTVCLHTSNVLRRRTYPTNALDSGQTPETGDIEDEMEDSPDTEETTLTSPTIVSPLIEEDDDFEDLTVNAAVFSVPKHSLSKNQRFMASYNPSVSLQRLSLTNSLGATMNLANSLRVMSVAVSSATRLDERSSSGSQPKATLPASCEGTTNTLSEERTNCPTTPMRLMQTPCGRRLLGDIDVGHRYPVVTLRDVGSFLDDSNSIRLGESMFPVDGERSLQMAAQSASPNTLGGNSNSSSQWEDHDQFLKRVYSENPLEGSSWMHQSNLRKGRKSKKYPVQKKHHTTKEPIIPKQSTFDKPEDNNTIYGDCENESEMELTECVGNHLLNHPSQNIANMVSKNLEDEKNYNSVKTVDSSNTETTCVIQNEEQEVGNVVPIEEAENSNCLSDSTSNIVTVSKSPNIGKADLKIPEKNKNCDSVITTEMIQHLNNDDEVLADQTVSILQIPSLVLSRIDDKLIPESQLPRKPVTPESKVVEDKEANRAESPVHRGWSEEEILDQNLYVRKSSSSLEDNDPNDETWKPKAEKKKKIKSKYPYETKSLPRYLGTEPKVAKDKKLHSAKNKIKASSSNPKVVLKKVSLNINDTFVSENVFLQSYPKPETISTETNVCTTRLCTPSDDIPLVSHMCTGNVEMNTVSEKMVPQDQTKTTSNTNKMTEEAEGNADLVRELERCVTIRKRKNTQKQADNAKQQVKIHHKTNILEDTPVKQNINGSVEDDVLSRLKPLTNYEGANGLEMWDKLSITKENNQVNGVPKCSKSVISDKNEIVNNIHKHARASQQSSLANNHNKYKTL</sequence>
<feature type="compositionally biased region" description="Acidic residues" evidence="1">
    <location>
        <begin position="211"/>
        <end position="225"/>
    </location>
</feature>
<reference evidence="2" key="1">
    <citation type="submission" date="2020-11" db="EMBL/GenBank/DDBJ databases">
        <authorList>
            <person name="Tran Van P."/>
        </authorList>
    </citation>
    <scope>NUCLEOTIDE SEQUENCE</scope>
</reference>
<feature type="region of interest" description="Disordered" evidence="1">
    <location>
        <begin position="402"/>
        <end position="423"/>
    </location>
</feature>
<feature type="region of interest" description="Disordered" evidence="1">
    <location>
        <begin position="308"/>
        <end position="339"/>
    </location>
</feature>
<protein>
    <submittedName>
        <fullName evidence="2">Uncharacterized protein</fullName>
    </submittedName>
</protein>
<evidence type="ECO:0000256" key="1">
    <source>
        <dbReference type="SAM" id="MobiDB-lite"/>
    </source>
</evidence>
<feature type="region of interest" description="Disordered" evidence="1">
    <location>
        <begin position="199"/>
        <end position="228"/>
    </location>
</feature>
<feature type="compositionally biased region" description="Polar residues" evidence="1">
    <location>
        <begin position="402"/>
        <end position="421"/>
    </location>
</feature>
<feature type="region of interest" description="Disordered" evidence="1">
    <location>
        <begin position="643"/>
        <end position="673"/>
    </location>
</feature>
<dbReference type="AlphaFoldDB" id="A0A7R9IC19"/>
<feature type="region of interest" description="Disordered" evidence="1">
    <location>
        <begin position="439"/>
        <end position="467"/>
    </location>
</feature>
<name>A0A7R9IC19_9NEOP</name>
<organism evidence="2">
    <name type="scientific">Timema tahoe</name>
    <dbReference type="NCBI Taxonomy" id="61484"/>
    <lineage>
        <taxon>Eukaryota</taxon>
        <taxon>Metazoa</taxon>
        <taxon>Ecdysozoa</taxon>
        <taxon>Arthropoda</taxon>
        <taxon>Hexapoda</taxon>
        <taxon>Insecta</taxon>
        <taxon>Pterygota</taxon>
        <taxon>Neoptera</taxon>
        <taxon>Polyneoptera</taxon>
        <taxon>Phasmatodea</taxon>
        <taxon>Timematodea</taxon>
        <taxon>Timematoidea</taxon>
        <taxon>Timematidae</taxon>
        <taxon>Timema</taxon>
    </lineage>
</organism>
<accession>A0A7R9IC19</accession>